<evidence type="ECO:0000256" key="10">
    <source>
        <dbReference type="ARBA" id="ARBA00023136"/>
    </source>
</evidence>
<feature type="transmembrane region" description="Helical" evidence="12">
    <location>
        <begin position="6"/>
        <end position="29"/>
    </location>
</feature>
<comment type="catalytic activity">
    <reaction evidence="1">
        <text>ATP = 3',5'-cyclic AMP + diphosphate</text>
        <dbReference type="Rhea" id="RHEA:15389"/>
        <dbReference type="ChEBI" id="CHEBI:30616"/>
        <dbReference type="ChEBI" id="CHEBI:33019"/>
        <dbReference type="ChEBI" id="CHEBI:58165"/>
        <dbReference type="EC" id="4.6.1.1"/>
    </reaction>
</comment>
<dbReference type="SUPFAM" id="SSF55073">
    <property type="entry name" value="Nucleotide cyclase"/>
    <property type="match status" value="1"/>
</dbReference>
<keyword evidence="8" id="KW-0460">Magnesium</keyword>
<dbReference type="CDD" id="cd07302">
    <property type="entry name" value="CHD"/>
    <property type="match status" value="1"/>
</dbReference>
<dbReference type="SMART" id="SM00044">
    <property type="entry name" value="CYCc"/>
    <property type="match status" value="1"/>
</dbReference>
<evidence type="ECO:0000256" key="4">
    <source>
        <dbReference type="ARBA" id="ARBA00022692"/>
    </source>
</evidence>
<dbReference type="Pfam" id="PF00211">
    <property type="entry name" value="Guanylate_cyc"/>
    <property type="match status" value="1"/>
</dbReference>
<accession>A0ABD0KG06</accession>
<dbReference type="InterPro" id="IPR001054">
    <property type="entry name" value="A/G_cyclase"/>
</dbReference>
<evidence type="ECO:0000259" key="13">
    <source>
        <dbReference type="PROSITE" id="PS50125"/>
    </source>
</evidence>
<keyword evidence="9 12" id="KW-1133">Transmembrane helix</keyword>
<keyword evidence="5" id="KW-0479">Metal-binding</keyword>
<keyword evidence="4 12" id="KW-0812">Transmembrane</keyword>
<dbReference type="Gene3D" id="3.30.70.1230">
    <property type="entry name" value="Nucleotide cyclase"/>
    <property type="match status" value="1"/>
</dbReference>
<dbReference type="GO" id="GO:0046872">
    <property type="term" value="F:metal ion binding"/>
    <property type="evidence" value="ECO:0007669"/>
    <property type="project" value="UniProtKB-KW"/>
</dbReference>
<evidence type="ECO:0000256" key="1">
    <source>
        <dbReference type="ARBA" id="ARBA00001593"/>
    </source>
</evidence>
<evidence type="ECO:0000256" key="3">
    <source>
        <dbReference type="ARBA" id="ARBA00012201"/>
    </source>
</evidence>
<evidence type="ECO:0000256" key="2">
    <source>
        <dbReference type="ARBA" id="ARBA00004141"/>
    </source>
</evidence>
<evidence type="ECO:0000256" key="12">
    <source>
        <dbReference type="SAM" id="Phobius"/>
    </source>
</evidence>
<dbReference type="AlphaFoldDB" id="A0ABD0KG06"/>
<keyword evidence="15" id="KW-1185">Reference proteome</keyword>
<dbReference type="GO" id="GO:0016020">
    <property type="term" value="C:membrane"/>
    <property type="evidence" value="ECO:0007669"/>
    <property type="project" value="UniProtKB-SubCell"/>
</dbReference>
<feature type="transmembrane region" description="Helical" evidence="12">
    <location>
        <begin position="176"/>
        <end position="196"/>
    </location>
</feature>
<feature type="transmembrane region" description="Helical" evidence="12">
    <location>
        <begin position="149"/>
        <end position="170"/>
    </location>
</feature>
<evidence type="ECO:0000256" key="11">
    <source>
        <dbReference type="ARBA" id="ARBA00023239"/>
    </source>
</evidence>
<feature type="transmembrane region" description="Helical" evidence="12">
    <location>
        <begin position="250"/>
        <end position="267"/>
    </location>
</feature>
<dbReference type="EMBL" id="JACVVK020000186">
    <property type="protein sequence ID" value="KAK7485973.1"/>
    <property type="molecule type" value="Genomic_DNA"/>
</dbReference>
<evidence type="ECO:0000256" key="8">
    <source>
        <dbReference type="ARBA" id="ARBA00022842"/>
    </source>
</evidence>
<feature type="transmembrane region" description="Helical" evidence="12">
    <location>
        <begin position="279"/>
        <end position="301"/>
    </location>
</feature>
<sequence length="629" mass="71426">MVTWTVAWDFIVRVVLRIDSVMVSVISLLSPVLERKRYFDLAVTCAGSLLGTDLSPVCFSDDHLDASTVPFKETWSSSTQEAKREQLDEQIIKYLNEDVTNLEFFYRPPINSCTLSFTNPGLEEDYRSHYFDSELFREESVASPRYHSFIEVALSVLIFILISVCCFLVFGSSLTFIVVFVVCLVLEMLVLADVATDVKFGSEKEDQCQCYAKCMSAWSTRNVVGIMMAVLPAIAVYTNLSCDLAVNDEWYDRFFCFCIILSLLNFCNFSMLSSWVKSIIATLVGLILLILLSVTFCDFTWTVPASTSVPTTTVATNVSTTTTTTLGPTVLMNATNMQTTHKTPVPDHLFSGENILRYEIILDVVLLLLLIWFLNREFEISYRLSFHGSAQAMKDTQQMQENKDQADWLLHNIIPEHVSDVVKRTSKYSKNHKDIGVIFATIVNFNEFYDEGFEGGREYLRVLNELVSDYEELLDRQRFKDVEKIKTISASFMAASGLNEASRRANHHPYAHLFGLMDFAMELQNVVHNFNESIFNFNFTLNIGYNFGEVTAGVIGTTKLLYDIWGDTVNIASRMYSTGEPDRIQVPEATVNALSEMFEFEYRGEIFVKGKGNMRTFLLKSIRPGATWD</sequence>
<feature type="transmembrane region" description="Helical" evidence="12">
    <location>
        <begin position="355"/>
        <end position="374"/>
    </location>
</feature>
<evidence type="ECO:0000256" key="9">
    <source>
        <dbReference type="ARBA" id="ARBA00022989"/>
    </source>
</evidence>
<dbReference type="EC" id="4.6.1.1" evidence="3"/>
<keyword evidence="11" id="KW-0456">Lyase</keyword>
<organism evidence="14 15">
    <name type="scientific">Batillaria attramentaria</name>
    <dbReference type="NCBI Taxonomy" id="370345"/>
    <lineage>
        <taxon>Eukaryota</taxon>
        <taxon>Metazoa</taxon>
        <taxon>Spiralia</taxon>
        <taxon>Lophotrochozoa</taxon>
        <taxon>Mollusca</taxon>
        <taxon>Gastropoda</taxon>
        <taxon>Caenogastropoda</taxon>
        <taxon>Sorbeoconcha</taxon>
        <taxon>Cerithioidea</taxon>
        <taxon>Batillariidae</taxon>
        <taxon>Batillaria</taxon>
    </lineage>
</organism>
<evidence type="ECO:0000313" key="14">
    <source>
        <dbReference type="EMBL" id="KAK7485973.1"/>
    </source>
</evidence>
<feature type="domain" description="Guanylate cyclase" evidence="13">
    <location>
        <begin position="436"/>
        <end position="576"/>
    </location>
</feature>
<dbReference type="PANTHER" id="PTHR45627">
    <property type="entry name" value="ADENYLATE CYCLASE TYPE 1"/>
    <property type="match status" value="1"/>
</dbReference>
<dbReference type="Proteomes" id="UP001519460">
    <property type="component" value="Unassembled WGS sequence"/>
</dbReference>
<dbReference type="FunFam" id="3.30.70.1230:FF:000008">
    <property type="entry name" value="Adenylate cyclase type 9"/>
    <property type="match status" value="1"/>
</dbReference>
<evidence type="ECO:0000256" key="5">
    <source>
        <dbReference type="ARBA" id="ARBA00022723"/>
    </source>
</evidence>
<dbReference type="InterPro" id="IPR029787">
    <property type="entry name" value="Nucleotide_cyclase"/>
</dbReference>
<proteinExistence type="predicted"/>
<protein>
    <recommendedName>
        <fullName evidence="3">adenylate cyclase</fullName>
        <ecNumber evidence="3">4.6.1.1</ecNumber>
    </recommendedName>
</protein>
<keyword evidence="10 12" id="KW-0472">Membrane</keyword>
<keyword evidence="7" id="KW-0067">ATP-binding</keyword>
<keyword evidence="6" id="KW-0547">Nucleotide-binding</keyword>
<name>A0ABD0KG06_9CAEN</name>
<evidence type="ECO:0000256" key="6">
    <source>
        <dbReference type="ARBA" id="ARBA00022741"/>
    </source>
</evidence>
<evidence type="ECO:0000256" key="7">
    <source>
        <dbReference type="ARBA" id="ARBA00022840"/>
    </source>
</evidence>
<dbReference type="GO" id="GO:0004016">
    <property type="term" value="F:adenylate cyclase activity"/>
    <property type="evidence" value="ECO:0007669"/>
    <property type="project" value="UniProtKB-EC"/>
</dbReference>
<comment type="subcellular location">
    <subcellularLocation>
        <location evidence="2">Membrane</location>
        <topology evidence="2">Multi-pass membrane protein</topology>
    </subcellularLocation>
</comment>
<dbReference type="PROSITE" id="PS50125">
    <property type="entry name" value="GUANYLATE_CYCLASE_2"/>
    <property type="match status" value="1"/>
</dbReference>
<feature type="transmembrane region" description="Helical" evidence="12">
    <location>
        <begin position="217"/>
        <end position="238"/>
    </location>
</feature>
<dbReference type="GO" id="GO:0005524">
    <property type="term" value="F:ATP binding"/>
    <property type="evidence" value="ECO:0007669"/>
    <property type="project" value="UniProtKB-KW"/>
</dbReference>
<evidence type="ECO:0000313" key="15">
    <source>
        <dbReference type="Proteomes" id="UP001519460"/>
    </source>
</evidence>
<dbReference type="PANTHER" id="PTHR45627:SF8">
    <property type="entry name" value="ADENYLATE CYCLASE TYPE 9"/>
    <property type="match status" value="1"/>
</dbReference>
<gene>
    <name evidence="14" type="ORF">BaRGS_00022839</name>
</gene>
<comment type="caution">
    <text evidence="14">The sequence shown here is derived from an EMBL/GenBank/DDBJ whole genome shotgun (WGS) entry which is preliminary data.</text>
</comment>
<reference evidence="14 15" key="1">
    <citation type="journal article" date="2023" name="Sci. Data">
        <title>Genome assembly of the Korean intertidal mud-creeper Batillaria attramentaria.</title>
        <authorList>
            <person name="Patra A.K."/>
            <person name="Ho P.T."/>
            <person name="Jun S."/>
            <person name="Lee S.J."/>
            <person name="Kim Y."/>
            <person name="Won Y.J."/>
        </authorList>
    </citation>
    <scope>NUCLEOTIDE SEQUENCE [LARGE SCALE GENOMIC DNA]</scope>
    <source>
        <strain evidence="14">Wonlab-2016</strain>
    </source>
</reference>